<proteinExistence type="predicted"/>
<dbReference type="Gramene" id="OIW05187">
    <property type="protein sequence ID" value="OIW05187"/>
    <property type="gene ID" value="TanjilG_19818"/>
</dbReference>
<accession>A0A1J7HXD2</accession>
<dbReference type="Proteomes" id="UP000188354">
    <property type="component" value="Chromosome LG09"/>
</dbReference>
<evidence type="ECO:0000256" key="1">
    <source>
        <dbReference type="SAM" id="MobiDB-lite"/>
    </source>
</evidence>
<sequence length="73" mass="8143">MNRNCMKSEGTSTNMSCISGSISTSHMSKRSKRTLHRHHFFGRENLGGNKDEINLVALCDHDSLGNHTNEPTL</sequence>
<dbReference type="EMBL" id="CM007369">
    <property type="protein sequence ID" value="OIW05187.1"/>
    <property type="molecule type" value="Genomic_DNA"/>
</dbReference>
<organism evidence="2 3">
    <name type="scientific">Lupinus angustifolius</name>
    <name type="common">Narrow-leaved blue lupine</name>
    <dbReference type="NCBI Taxonomy" id="3871"/>
    <lineage>
        <taxon>Eukaryota</taxon>
        <taxon>Viridiplantae</taxon>
        <taxon>Streptophyta</taxon>
        <taxon>Embryophyta</taxon>
        <taxon>Tracheophyta</taxon>
        <taxon>Spermatophyta</taxon>
        <taxon>Magnoliopsida</taxon>
        <taxon>eudicotyledons</taxon>
        <taxon>Gunneridae</taxon>
        <taxon>Pentapetalae</taxon>
        <taxon>rosids</taxon>
        <taxon>fabids</taxon>
        <taxon>Fabales</taxon>
        <taxon>Fabaceae</taxon>
        <taxon>Papilionoideae</taxon>
        <taxon>50 kb inversion clade</taxon>
        <taxon>genistoids sensu lato</taxon>
        <taxon>core genistoids</taxon>
        <taxon>Genisteae</taxon>
        <taxon>Lupinus</taxon>
    </lineage>
</organism>
<feature type="compositionally biased region" description="Polar residues" evidence="1">
    <location>
        <begin position="1"/>
        <end position="26"/>
    </location>
</feature>
<reference evidence="2 3" key="1">
    <citation type="journal article" date="2017" name="Plant Biotechnol. J.">
        <title>A comprehensive draft genome sequence for lupin (Lupinus angustifolius), an emerging health food: insights into plant-microbe interactions and legume evolution.</title>
        <authorList>
            <person name="Hane J.K."/>
            <person name="Ming Y."/>
            <person name="Kamphuis L.G."/>
            <person name="Nelson M.N."/>
            <person name="Garg G."/>
            <person name="Atkins C.A."/>
            <person name="Bayer P.E."/>
            <person name="Bravo A."/>
            <person name="Bringans S."/>
            <person name="Cannon S."/>
            <person name="Edwards D."/>
            <person name="Foley R."/>
            <person name="Gao L.L."/>
            <person name="Harrison M.J."/>
            <person name="Huang W."/>
            <person name="Hurgobin B."/>
            <person name="Li S."/>
            <person name="Liu C.W."/>
            <person name="McGrath A."/>
            <person name="Morahan G."/>
            <person name="Murray J."/>
            <person name="Weller J."/>
            <person name="Jian J."/>
            <person name="Singh K.B."/>
        </authorList>
    </citation>
    <scope>NUCLEOTIDE SEQUENCE [LARGE SCALE GENOMIC DNA]</scope>
    <source>
        <strain evidence="3">cv. Tanjil</strain>
        <tissue evidence="2">Whole plant</tissue>
    </source>
</reference>
<keyword evidence="3" id="KW-1185">Reference proteome</keyword>
<evidence type="ECO:0000313" key="3">
    <source>
        <dbReference type="Proteomes" id="UP000188354"/>
    </source>
</evidence>
<name>A0A1J7HXD2_LUPAN</name>
<evidence type="ECO:0000313" key="2">
    <source>
        <dbReference type="EMBL" id="OIW05187.1"/>
    </source>
</evidence>
<gene>
    <name evidence="2" type="ORF">TanjilG_19818</name>
</gene>
<feature type="region of interest" description="Disordered" evidence="1">
    <location>
        <begin position="1"/>
        <end position="31"/>
    </location>
</feature>
<protein>
    <submittedName>
        <fullName evidence="2">Uncharacterized protein</fullName>
    </submittedName>
</protein>
<dbReference type="AlphaFoldDB" id="A0A1J7HXD2"/>